<feature type="region of interest" description="Disordered" evidence="1">
    <location>
        <begin position="51"/>
        <end position="83"/>
    </location>
</feature>
<dbReference type="Proteomes" id="UP001177670">
    <property type="component" value="Unassembled WGS sequence"/>
</dbReference>
<gene>
    <name evidence="2" type="ORF">K0M31_019738</name>
</gene>
<protein>
    <submittedName>
        <fullName evidence="2">Uncharacterized protein</fullName>
    </submittedName>
</protein>
<dbReference type="EMBL" id="JAHYIQ010000008">
    <property type="protein sequence ID" value="KAK1130054.1"/>
    <property type="molecule type" value="Genomic_DNA"/>
</dbReference>
<comment type="caution">
    <text evidence="2">The sequence shown here is derived from an EMBL/GenBank/DDBJ whole genome shotgun (WGS) entry which is preliminary data.</text>
</comment>
<accession>A0AA40G3N0</accession>
<proteinExistence type="predicted"/>
<evidence type="ECO:0000313" key="2">
    <source>
        <dbReference type="EMBL" id="KAK1130054.1"/>
    </source>
</evidence>
<evidence type="ECO:0000256" key="1">
    <source>
        <dbReference type="SAM" id="MobiDB-lite"/>
    </source>
</evidence>
<name>A0AA40G3N0_9HYME</name>
<evidence type="ECO:0000313" key="3">
    <source>
        <dbReference type="Proteomes" id="UP001177670"/>
    </source>
</evidence>
<sequence>MRVHEDEIAAGNFKYQEGNFVSPTRCLDRELREFSQASVAFAIPRSESQQRKVLGRRVSPVRKDKTQMEDDSPPTRRVSKSGPNWVCPEEKVANVSSKIFLSRNLCEGNLSGSVKGETISFKDSANLKLKQLDRMRIRREFAFDTYLGLLFHRSGKLWKSFLFLRVFGGSCRYN</sequence>
<dbReference type="AlphaFoldDB" id="A0AA40G3N0"/>
<keyword evidence="3" id="KW-1185">Reference proteome</keyword>
<reference evidence="2" key="1">
    <citation type="submission" date="2021-10" db="EMBL/GenBank/DDBJ databases">
        <title>Melipona bicolor Genome sequencing and assembly.</title>
        <authorList>
            <person name="Araujo N.S."/>
            <person name="Arias M.C."/>
        </authorList>
    </citation>
    <scope>NUCLEOTIDE SEQUENCE</scope>
    <source>
        <strain evidence="2">USP_2M_L1-L4_2017</strain>
        <tissue evidence="2">Whole body</tissue>
    </source>
</reference>
<organism evidence="2 3">
    <name type="scientific">Melipona bicolor</name>
    <dbReference type="NCBI Taxonomy" id="60889"/>
    <lineage>
        <taxon>Eukaryota</taxon>
        <taxon>Metazoa</taxon>
        <taxon>Ecdysozoa</taxon>
        <taxon>Arthropoda</taxon>
        <taxon>Hexapoda</taxon>
        <taxon>Insecta</taxon>
        <taxon>Pterygota</taxon>
        <taxon>Neoptera</taxon>
        <taxon>Endopterygota</taxon>
        <taxon>Hymenoptera</taxon>
        <taxon>Apocrita</taxon>
        <taxon>Aculeata</taxon>
        <taxon>Apoidea</taxon>
        <taxon>Anthophila</taxon>
        <taxon>Apidae</taxon>
        <taxon>Melipona</taxon>
    </lineage>
</organism>